<reference evidence="2" key="1">
    <citation type="journal article" date="2019" name="PLoS Negl. Trop. Dis.">
        <title>Revisiting the worldwide diversity of Leptospira species in the environment.</title>
        <authorList>
            <person name="Vincent A.T."/>
            <person name="Schiettekatte O."/>
            <person name="Bourhy P."/>
            <person name="Veyrier F.J."/>
            <person name="Picardeau M."/>
        </authorList>
    </citation>
    <scope>NUCLEOTIDE SEQUENCE [LARGE SCALE GENOMIC DNA]</scope>
    <source>
        <strain evidence="2">201800277</strain>
    </source>
</reference>
<name>A0A2M9Y636_9LEPT</name>
<protein>
    <submittedName>
        <fullName evidence="2">Uncharacterized protein</fullName>
    </submittedName>
</protein>
<dbReference type="RefSeq" id="WP_100788975.1">
    <property type="nucleotide sequence ID" value="NZ_NPDQ01000001.1"/>
</dbReference>
<feature type="transmembrane region" description="Helical" evidence="1">
    <location>
        <begin position="7"/>
        <end position="27"/>
    </location>
</feature>
<dbReference type="OrthoDB" id="341230at2"/>
<keyword evidence="3" id="KW-1185">Reference proteome</keyword>
<dbReference type="EMBL" id="RQFP01000001">
    <property type="protein sequence ID" value="TGK96071.1"/>
    <property type="molecule type" value="Genomic_DNA"/>
</dbReference>
<dbReference type="AlphaFoldDB" id="A0A2M9Y636"/>
<proteinExistence type="predicted"/>
<feature type="transmembrane region" description="Helical" evidence="1">
    <location>
        <begin position="58"/>
        <end position="81"/>
    </location>
</feature>
<dbReference type="Proteomes" id="UP000297891">
    <property type="component" value="Unassembled WGS sequence"/>
</dbReference>
<feature type="transmembrane region" description="Helical" evidence="1">
    <location>
        <begin position="93"/>
        <end position="110"/>
    </location>
</feature>
<gene>
    <name evidence="2" type="ORF">EHQ30_05460</name>
</gene>
<keyword evidence="1" id="KW-0472">Membrane</keyword>
<evidence type="ECO:0000313" key="2">
    <source>
        <dbReference type="EMBL" id="TGK96071.1"/>
    </source>
</evidence>
<sequence>MNPKIKITIQFIFSHLSAYLLVSIPYFQLVMKEYYEGDSAIFPLFLITASDGAAWSRALFWLFPSLVLQAILIVSFLIMFWDWFRLQTFGKQMFVLVWMRTVIGGLASISPAVGNLEGMVFLIPEVSFSIHFYVGLEIFLQSLVQAGIFLGLVNRWKPSPEISKSHK</sequence>
<keyword evidence="1" id="KW-0812">Transmembrane</keyword>
<organism evidence="2 3">
    <name type="scientific">Leptospira brenneri</name>
    <dbReference type="NCBI Taxonomy" id="2023182"/>
    <lineage>
        <taxon>Bacteria</taxon>
        <taxon>Pseudomonadati</taxon>
        <taxon>Spirochaetota</taxon>
        <taxon>Spirochaetia</taxon>
        <taxon>Leptospirales</taxon>
        <taxon>Leptospiraceae</taxon>
        <taxon>Leptospira</taxon>
    </lineage>
</organism>
<feature type="transmembrane region" description="Helical" evidence="1">
    <location>
        <begin position="130"/>
        <end position="153"/>
    </location>
</feature>
<comment type="caution">
    <text evidence="2">The sequence shown here is derived from an EMBL/GenBank/DDBJ whole genome shotgun (WGS) entry which is preliminary data.</text>
</comment>
<evidence type="ECO:0000313" key="3">
    <source>
        <dbReference type="Proteomes" id="UP000297891"/>
    </source>
</evidence>
<accession>A0A2M9Y636</accession>
<evidence type="ECO:0000256" key="1">
    <source>
        <dbReference type="SAM" id="Phobius"/>
    </source>
</evidence>
<keyword evidence="1" id="KW-1133">Transmembrane helix</keyword>